<sequence>MPKHTQSLHFKDLHKKWTSRHRHLQKNLWERHKDSLQDFYDSSKNLAISSLASILLLAHPASASILAQGLEPVQQTPNETPAEKRAKLIETLKQFLPGEKDPLSEEQENNIAQILTDYFGIQVIPQLTGHRLNRSYGIIGAEQHLTRYPGDSMASHFDTPEERIYWSSGMAPGRGAWGYFAPSKEEMTEQDKLREKYYIAVQTFLSPGWQGNVKEHYDFFRYRKMLVVNPENGKAIVADIGDAGPAQWTGKHLGGSPEVMSYLERQDGSLKGPVLYFFIVDPEDKVTLGPVKPL</sequence>
<dbReference type="Proteomes" id="UP000177159">
    <property type="component" value="Unassembled WGS sequence"/>
</dbReference>
<dbReference type="EMBL" id="MFZM01000006">
    <property type="protein sequence ID" value="OGK24521.1"/>
    <property type="molecule type" value="Genomic_DNA"/>
</dbReference>
<dbReference type="AlphaFoldDB" id="A0A1F7GZV8"/>
<evidence type="ECO:0000313" key="2">
    <source>
        <dbReference type="Proteomes" id="UP000177159"/>
    </source>
</evidence>
<name>A0A1F7GZV8_9BACT</name>
<accession>A0A1F7GZV8</accession>
<proteinExistence type="predicted"/>
<comment type="caution">
    <text evidence="1">The sequence shown here is derived from an EMBL/GenBank/DDBJ whole genome shotgun (WGS) entry which is preliminary data.</text>
</comment>
<organism evidence="1 2">
    <name type="scientific">Candidatus Roizmanbacteria bacterium RIFCSPHIGHO2_02_FULL_37_24</name>
    <dbReference type="NCBI Taxonomy" id="1802037"/>
    <lineage>
        <taxon>Bacteria</taxon>
        <taxon>Candidatus Roizmaniibacteriota</taxon>
    </lineage>
</organism>
<protein>
    <submittedName>
        <fullName evidence="1">Uncharacterized protein</fullName>
    </submittedName>
</protein>
<gene>
    <name evidence="1" type="ORF">A3C24_03150</name>
</gene>
<evidence type="ECO:0000313" key="1">
    <source>
        <dbReference type="EMBL" id="OGK24521.1"/>
    </source>
</evidence>
<reference evidence="1 2" key="1">
    <citation type="journal article" date="2016" name="Nat. Commun.">
        <title>Thousands of microbial genomes shed light on interconnected biogeochemical processes in an aquifer system.</title>
        <authorList>
            <person name="Anantharaman K."/>
            <person name="Brown C.T."/>
            <person name="Hug L.A."/>
            <person name="Sharon I."/>
            <person name="Castelle C.J."/>
            <person name="Probst A.J."/>
            <person name="Thomas B.C."/>
            <person name="Singh A."/>
            <person name="Wilkins M.J."/>
            <person name="Karaoz U."/>
            <person name="Brodie E.L."/>
            <person name="Williams K.H."/>
            <person name="Hubbard S.S."/>
            <person name="Banfield J.F."/>
        </authorList>
    </citation>
    <scope>NUCLEOTIDE SEQUENCE [LARGE SCALE GENOMIC DNA]</scope>
</reference>